<gene>
    <name evidence="1" type="ORF">CBM2634_U100015</name>
</gene>
<dbReference type="Proteomes" id="UP000256805">
    <property type="component" value="Unassembled WGS sequence"/>
</dbReference>
<name>A0A375JCG2_9BURK</name>
<accession>A0A375JCG2</accession>
<dbReference type="EMBL" id="OVTA01000073">
    <property type="protein sequence ID" value="SPS02472.1"/>
    <property type="molecule type" value="Genomic_DNA"/>
</dbReference>
<dbReference type="AlphaFoldDB" id="A0A375JCG2"/>
<sequence length="61" mass="6691">MLLEPADRPTVWSVEDGKGLPDQLLVPEPNFPLTNPQRPILHTLKKTSCAPALRAVHGRPA</sequence>
<reference evidence="1 2" key="1">
    <citation type="submission" date="2018-01" db="EMBL/GenBank/DDBJ databases">
        <authorList>
            <person name="Gaut B.S."/>
            <person name="Morton B.R."/>
            <person name="Clegg M.T."/>
            <person name="Duvall M.R."/>
        </authorList>
    </citation>
    <scope>NUCLEOTIDE SEQUENCE [LARGE SCALE GENOMIC DNA]</scope>
    <source>
        <strain evidence="1">Cupriavidus taiwanensis cmp 52</strain>
    </source>
</reference>
<evidence type="ECO:0000313" key="1">
    <source>
        <dbReference type="EMBL" id="SPS02472.1"/>
    </source>
</evidence>
<protein>
    <submittedName>
        <fullName evidence="1">Uncharacterized protein</fullName>
    </submittedName>
</protein>
<organism evidence="1 2">
    <name type="scientific">Cupriavidus taiwanensis</name>
    <dbReference type="NCBI Taxonomy" id="164546"/>
    <lineage>
        <taxon>Bacteria</taxon>
        <taxon>Pseudomonadati</taxon>
        <taxon>Pseudomonadota</taxon>
        <taxon>Betaproteobacteria</taxon>
        <taxon>Burkholderiales</taxon>
        <taxon>Burkholderiaceae</taxon>
        <taxon>Cupriavidus</taxon>
    </lineage>
</organism>
<proteinExistence type="predicted"/>
<evidence type="ECO:0000313" key="2">
    <source>
        <dbReference type="Proteomes" id="UP000256805"/>
    </source>
</evidence>